<evidence type="ECO:0000256" key="2">
    <source>
        <dbReference type="ARBA" id="ARBA00006676"/>
    </source>
</evidence>
<keyword evidence="3" id="KW-0479">Metal-binding</keyword>
<dbReference type="Gene3D" id="3.20.20.140">
    <property type="entry name" value="Metal-dependent hydrolases"/>
    <property type="match status" value="1"/>
</dbReference>
<keyword evidence="10" id="KW-1185">Reference proteome</keyword>
<sequence>MEWIHPMPKIELHAHLNGSIRDSTLLELARVLGEKGILVFSDVEDVIQKNDRSLAEVFKLFDLIHMITTDHQTVTRITREVIEDFALENVVYLELRTTPKRNDSIGMSKRSYMEAVIKGLRAVTEVDVEFCNSQKLHNSCDGVGRKKIYVRLLLSIDRRETTESAMETVKLALEMRNVGVVGIDLSGNPLVGEWSTFLPALQFAKDNDLYITLHCGEVHNPKEIQAMLDFKPHRVGHACFFKGQDWEKLKSFQIPVEICLSSNIITKSISSIDIHHFDDLYKAKHPLIICTDDFGVFSTSLSNEYSLAVSSFGLGKRETFSLAKSAIDATFAEDEVKQQLRLIFDSASPEYV</sequence>
<proteinExistence type="inferred from homology"/>
<comment type="catalytic activity">
    <reaction evidence="7">
        <text>N(6)-methyl-AMP + H2O + H(+) = IMP + methylamine</text>
        <dbReference type="Rhea" id="RHEA:16001"/>
        <dbReference type="ChEBI" id="CHEBI:15377"/>
        <dbReference type="ChEBI" id="CHEBI:15378"/>
        <dbReference type="ChEBI" id="CHEBI:58053"/>
        <dbReference type="ChEBI" id="CHEBI:59338"/>
        <dbReference type="ChEBI" id="CHEBI:144842"/>
    </reaction>
    <physiologicalReaction direction="left-to-right" evidence="7">
        <dbReference type="Rhea" id="RHEA:16002"/>
    </physiologicalReaction>
</comment>
<dbReference type="InterPro" id="IPR006330">
    <property type="entry name" value="Ado/ade_deaminase"/>
</dbReference>
<dbReference type="CDD" id="cd00443">
    <property type="entry name" value="ADA_AMPD"/>
    <property type="match status" value="1"/>
</dbReference>
<evidence type="ECO:0000256" key="3">
    <source>
        <dbReference type="ARBA" id="ARBA00022723"/>
    </source>
</evidence>
<evidence type="ECO:0000259" key="8">
    <source>
        <dbReference type="Pfam" id="PF00962"/>
    </source>
</evidence>
<dbReference type="PANTHER" id="PTHR11409:SF42">
    <property type="entry name" value="ADENOSINE DEAMINASE-LIKE PROTEIN"/>
    <property type="match status" value="1"/>
</dbReference>
<dbReference type="FunFam" id="3.20.20.140:FF:000050">
    <property type="entry name" value="Adenosine/AMP deaminase family protein"/>
    <property type="match status" value="1"/>
</dbReference>
<dbReference type="PANTHER" id="PTHR11409">
    <property type="entry name" value="ADENOSINE DEAMINASE"/>
    <property type="match status" value="1"/>
</dbReference>
<gene>
    <name evidence="9" type="ORF">ERUC_LOCUS34328</name>
</gene>
<keyword evidence="4" id="KW-0378">Hydrolase</keyword>
<evidence type="ECO:0000256" key="5">
    <source>
        <dbReference type="ARBA" id="ARBA00022833"/>
    </source>
</evidence>
<dbReference type="Proteomes" id="UP001642260">
    <property type="component" value="Unassembled WGS sequence"/>
</dbReference>
<comment type="similarity">
    <text evidence="2">Belongs to the metallo-dependent hydrolases superfamily. Adenosine and AMP deaminases family.</text>
</comment>
<evidence type="ECO:0000313" key="9">
    <source>
        <dbReference type="EMBL" id="CAH8381845.1"/>
    </source>
</evidence>
<accession>A0ABC8LDZ6</accession>
<dbReference type="InterPro" id="IPR001365">
    <property type="entry name" value="A_deaminase_dom"/>
</dbReference>
<dbReference type="InterPro" id="IPR032466">
    <property type="entry name" value="Metal_Hydrolase"/>
</dbReference>
<evidence type="ECO:0000256" key="1">
    <source>
        <dbReference type="ARBA" id="ARBA00001947"/>
    </source>
</evidence>
<evidence type="ECO:0000256" key="7">
    <source>
        <dbReference type="ARBA" id="ARBA00048787"/>
    </source>
</evidence>
<protein>
    <recommendedName>
        <fullName evidence="8">Adenosine deaminase domain-containing protein</fullName>
    </recommendedName>
</protein>
<comment type="cofactor">
    <cofactor evidence="1">
        <name>Zn(2+)</name>
        <dbReference type="ChEBI" id="CHEBI:29105"/>
    </cofactor>
</comment>
<dbReference type="GO" id="GO:0046872">
    <property type="term" value="F:metal ion binding"/>
    <property type="evidence" value="ECO:0007669"/>
    <property type="project" value="UniProtKB-KW"/>
</dbReference>
<evidence type="ECO:0000256" key="4">
    <source>
        <dbReference type="ARBA" id="ARBA00022801"/>
    </source>
</evidence>
<dbReference type="Pfam" id="PF00962">
    <property type="entry name" value="A_deaminase"/>
    <property type="match status" value="1"/>
</dbReference>
<dbReference type="AlphaFoldDB" id="A0ABC8LDZ6"/>
<reference evidence="9 10" key="1">
    <citation type="submission" date="2022-03" db="EMBL/GenBank/DDBJ databases">
        <authorList>
            <person name="Macdonald S."/>
            <person name="Ahmed S."/>
            <person name="Newling K."/>
        </authorList>
    </citation>
    <scope>NUCLEOTIDE SEQUENCE [LARGE SCALE GENOMIC DNA]</scope>
</reference>
<organism evidence="9 10">
    <name type="scientific">Eruca vesicaria subsp. sativa</name>
    <name type="common">Garden rocket</name>
    <name type="synonym">Eruca sativa</name>
    <dbReference type="NCBI Taxonomy" id="29727"/>
    <lineage>
        <taxon>Eukaryota</taxon>
        <taxon>Viridiplantae</taxon>
        <taxon>Streptophyta</taxon>
        <taxon>Embryophyta</taxon>
        <taxon>Tracheophyta</taxon>
        <taxon>Spermatophyta</taxon>
        <taxon>Magnoliopsida</taxon>
        <taxon>eudicotyledons</taxon>
        <taxon>Gunneridae</taxon>
        <taxon>Pentapetalae</taxon>
        <taxon>rosids</taxon>
        <taxon>malvids</taxon>
        <taxon>Brassicales</taxon>
        <taxon>Brassicaceae</taxon>
        <taxon>Brassiceae</taxon>
        <taxon>Eruca</taxon>
    </lineage>
</organism>
<feature type="domain" description="Adenosine deaminase" evidence="8">
    <location>
        <begin position="8"/>
        <end position="341"/>
    </location>
</feature>
<keyword evidence="5" id="KW-0862">Zinc</keyword>
<name>A0ABC8LDZ6_ERUVS</name>
<dbReference type="SUPFAM" id="SSF51556">
    <property type="entry name" value="Metallo-dependent hydrolases"/>
    <property type="match status" value="1"/>
</dbReference>
<comment type="caution">
    <text evidence="9">The sequence shown here is derived from an EMBL/GenBank/DDBJ whole genome shotgun (WGS) entry which is preliminary data.</text>
</comment>
<evidence type="ECO:0000256" key="6">
    <source>
        <dbReference type="ARBA" id="ARBA00023080"/>
    </source>
</evidence>
<dbReference type="GO" id="GO:0009117">
    <property type="term" value="P:nucleotide metabolic process"/>
    <property type="evidence" value="ECO:0007669"/>
    <property type="project" value="UniProtKB-KW"/>
</dbReference>
<dbReference type="EMBL" id="CAKOAT010527376">
    <property type="protein sequence ID" value="CAH8381845.1"/>
    <property type="molecule type" value="Genomic_DNA"/>
</dbReference>
<keyword evidence="6" id="KW-0546">Nucleotide metabolism</keyword>
<evidence type="ECO:0000313" key="10">
    <source>
        <dbReference type="Proteomes" id="UP001642260"/>
    </source>
</evidence>
<dbReference type="GO" id="GO:0016787">
    <property type="term" value="F:hydrolase activity"/>
    <property type="evidence" value="ECO:0007669"/>
    <property type="project" value="UniProtKB-KW"/>
</dbReference>